<keyword evidence="2" id="KW-1185">Reference proteome</keyword>
<gene>
    <name evidence="1" type="ORF">QAD02_016382</name>
</gene>
<organism evidence="1 2">
    <name type="scientific">Eretmocerus hayati</name>
    <dbReference type="NCBI Taxonomy" id="131215"/>
    <lineage>
        <taxon>Eukaryota</taxon>
        <taxon>Metazoa</taxon>
        <taxon>Ecdysozoa</taxon>
        <taxon>Arthropoda</taxon>
        <taxon>Hexapoda</taxon>
        <taxon>Insecta</taxon>
        <taxon>Pterygota</taxon>
        <taxon>Neoptera</taxon>
        <taxon>Endopterygota</taxon>
        <taxon>Hymenoptera</taxon>
        <taxon>Apocrita</taxon>
        <taxon>Proctotrupomorpha</taxon>
        <taxon>Chalcidoidea</taxon>
        <taxon>Aphelinidae</taxon>
        <taxon>Aphelininae</taxon>
        <taxon>Eretmocerus</taxon>
    </lineage>
</organism>
<accession>A0ACC2PFQ3</accession>
<protein>
    <submittedName>
        <fullName evidence="1">Uncharacterized protein</fullName>
    </submittedName>
</protein>
<name>A0ACC2PFQ3_9HYME</name>
<comment type="caution">
    <text evidence="1">The sequence shown here is derived from an EMBL/GenBank/DDBJ whole genome shotgun (WGS) entry which is preliminary data.</text>
</comment>
<evidence type="ECO:0000313" key="2">
    <source>
        <dbReference type="Proteomes" id="UP001239111"/>
    </source>
</evidence>
<evidence type="ECO:0000313" key="1">
    <source>
        <dbReference type="EMBL" id="KAJ8680595.1"/>
    </source>
</evidence>
<dbReference type="EMBL" id="CM056742">
    <property type="protein sequence ID" value="KAJ8680595.1"/>
    <property type="molecule type" value="Genomic_DNA"/>
</dbReference>
<reference evidence="1" key="1">
    <citation type="submission" date="2023-04" db="EMBL/GenBank/DDBJ databases">
        <title>A chromosome-level genome assembly of the parasitoid wasp Eretmocerus hayati.</title>
        <authorList>
            <person name="Zhong Y."/>
            <person name="Liu S."/>
            <person name="Liu Y."/>
        </authorList>
    </citation>
    <scope>NUCLEOTIDE SEQUENCE</scope>
    <source>
        <strain evidence="1">ZJU_SS_LIU_2023</strain>
    </source>
</reference>
<dbReference type="Proteomes" id="UP001239111">
    <property type="component" value="Chromosome 2"/>
</dbReference>
<proteinExistence type="predicted"/>
<sequence length="923" mass="101092">MVCKENVVSWFGNLSSYKRIDVMCTLLNMCLPFEVRFIGTCVEDLGKREYNVLRDTEHRANNVTDLAELSNLGITDKRTRRKITLYMALLHSCNYACAVVLYKNLANFNFQEVSNLLSETSVSQDDQPLEELLLLYTMAINHPAFNYEQKSTFGNIFLKLQEEEERLSVPQSGTVPFKSAQSCVPCEDQSDRMDPEVAANCVMAPPPMQAFQGEMQIRGKTMIAGMPPGMSIPPPGICIPSPEQIAMHGGGHPQYLHLGFPSMNHMPPWTGQVMMAHNQILYHPADVLPYSTSPLVSRQSSPSPSQSHSRSNSPTSQIYQRKSNSSSNNAGSSQPMRNSTQIPPAATNSLTTSTSIPNIQTNMSGSNTLGTSTPSLPSIGAPRSLPQQQTQSLPPLMPSRSVGPMSNTTYARHNNVDSSPMMVSKQQQQPPPPRLKPPVPGELLRETGNKEMPNFKGNFQNSSNTEIRRLSDDDVSRTDVTPNVLNTIKNQTTNGLNQTPEQKFDGPNSLHSPIESVESEVLPTENDNSTVKPVTIPEHAVINYQQNHTMPNTRRYPPTLDPAPIQMFPAPPGMYPSQNTCYSCLTAVPMSGMQNRFARCNTPQLYCLTGLQQLRIDPDNRNCSQSSSSDSTGSRSPPETPPAIPWTGNDNPGLPLTNEQQQQQHTSSSANPPPHHPIVATHPVPPQQQPQQQQQQQPQQQQERPRPRKSQTHIMRHKSHSSTSGMVNGGGPPPQPPTSLQPCMSFPAPPGHSPMTAYLPHHAHFPALRPTTGIYTNFTHAYARPTPAGYSTIAYQPNGEMMYQYPGHPLPGNTANVTTATGTPPPPAVASAPVAVQSVPASGQVVQQQVQPPQSYVATTPVVAYTQPMSPAKISCYNCGSNAHTAAECKEQTMEDITRRAQYRLDYATAKQLGGEQSQSSDK</sequence>